<dbReference type="Proteomes" id="UP001218188">
    <property type="component" value="Unassembled WGS sequence"/>
</dbReference>
<evidence type="ECO:0000256" key="3">
    <source>
        <dbReference type="ARBA" id="ARBA00022989"/>
    </source>
</evidence>
<evidence type="ECO:0000256" key="2">
    <source>
        <dbReference type="ARBA" id="ARBA00022692"/>
    </source>
</evidence>
<feature type="transmembrane region" description="Helical" evidence="6">
    <location>
        <begin position="513"/>
        <end position="532"/>
    </location>
</feature>
<evidence type="ECO:0000256" key="4">
    <source>
        <dbReference type="ARBA" id="ARBA00023136"/>
    </source>
</evidence>
<proteinExistence type="predicted"/>
<feature type="non-terminal residue" evidence="8">
    <location>
        <position position="559"/>
    </location>
</feature>
<dbReference type="PANTHER" id="PTHR23501:SF198">
    <property type="entry name" value="AZOLE RESISTANCE PROTEIN 1-RELATED"/>
    <property type="match status" value="1"/>
</dbReference>
<feature type="transmembrane region" description="Helical" evidence="6">
    <location>
        <begin position="441"/>
        <end position="465"/>
    </location>
</feature>
<feature type="transmembrane region" description="Helical" evidence="6">
    <location>
        <begin position="376"/>
        <end position="396"/>
    </location>
</feature>
<dbReference type="GO" id="GO:0005886">
    <property type="term" value="C:plasma membrane"/>
    <property type="evidence" value="ECO:0007669"/>
    <property type="project" value="TreeGrafter"/>
</dbReference>
<feature type="transmembrane region" description="Helical" evidence="6">
    <location>
        <begin position="274"/>
        <end position="297"/>
    </location>
</feature>
<feature type="transmembrane region" description="Helical" evidence="6">
    <location>
        <begin position="402"/>
        <end position="420"/>
    </location>
</feature>
<feature type="transmembrane region" description="Helical" evidence="6">
    <location>
        <begin position="309"/>
        <end position="331"/>
    </location>
</feature>
<feature type="transmembrane region" description="Helical" evidence="6">
    <location>
        <begin position="166"/>
        <end position="184"/>
    </location>
</feature>
<organism evidence="8 9">
    <name type="scientific">Mycena alexandri</name>
    <dbReference type="NCBI Taxonomy" id="1745969"/>
    <lineage>
        <taxon>Eukaryota</taxon>
        <taxon>Fungi</taxon>
        <taxon>Dikarya</taxon>
        <taxon>Basidiomycota</taxon>
        <taxon>Agaricomycotina</taxon>
        <taxon>Agaricomycetes</taxon>
        <taxon>Agaricomycetidae</taxon>
        <taxon>Agaricales</taxon>
        <taxon>Marasmiineae</taxon>
        <taxon>Mycenaceae</taxon>
        <taxon>Mycena</taxon>
    </lineage>
</organism>
<feature type="transmembrane region" description="Helical" evidence="6">
    <location>
        <begin position="40"/>
        <end position="65"/>
    </location>
</feature>
<feature type="transmembrane region" description="Helical" evidence="6">
    <location>
        <begin position="77"/>
        <end position="95"/>
    </location>
</feature>
<feature type="domain" description="Major facilitator superfamily (MFS) profile" evidence="7">
    <location>
        <begin position="43"/>
        <end position="536"/>
    </location>
</feature>
<dbReference type="InterPro" id="IPR011701">
    <property type="entry name" value="MFS"/>
</dbReference>
<name>A0AAD6T239_9AGAR</name>
<dbReference type="EMBL" id="JARJCM010000032">
    <property type="protein sequence ID" value="KAJ7038356.1"/>
    <property type="molecule type" value="Genomic_DNA"/>
</dbReference>
<keyword evidence="2 6" id="KW-0812">Transmembrane</keyword>
<dbReference type="InterPro" id="IPR020846">
    <property type="entry name" value="MFS_dom"/>
</dbReference>
<keyword evidence="9" id="KW-1185">Reference proteome</keyword>
<dbReference type="Gene3D" id="1.20.1720.10">
    <property type="entry name" value="Multidrug resistance protein D"/>
    <property type="match status" value="1"/>
</dbReference>
<dbReference type="SUPFAM" id="SSF103473">
    <property type="entry name" value="MFS general substrate transporter"/>
    <property type="match status" value="1"/>
</dbReference>
<reference evidence="8" key="1">
    <citation type="submission" date="2023-03" db="EMBL/GenBank/DDBJ databases">
        <title>Massive genome expansion in bonnet fungi (Mycena s.s.) driven by repeated elements and novel gene families across ecological guilds.</title>
        <authorList>
            <consortium name="Lawrence Berkeley National Laboratory"/>
            <person name="Harder C.B."/>
            <person name="Miyauchi S."/>
            <person name="Viragh M."/>
            <person name="Kuo A."/>
            <person name="Thoen E."/>
            <person name="Andreopoulos B."/>
            <person name="Lu D."/>
            <person name="Skrede I."/>
            <person name="Drula E."/>
            <person name="Henrissat B."/>
            <person name="Morin E."/>
            <person name="Kohler A."/>
            <person name="Barry K."/>
            <person name="LaButti K."/>
            <person name="Morin E."/>
            <person name="Salamov A."/>
            <person name="Lipzen A."/>
            <person name="Mereny Z."/>
            <person name="Hegedus B."/>
            <person name="Baldrian P."/>
            <person name="Stursova M."/>
            <person name="Weitz H."/>
            <person name="Taylor A."/>
            <person name="Grigoriev I.V."/>
            <person name="Nagy L.G."/>
            <person name="Martin F."/>
            <person name="Kauserud H."/>
        </authorList>
    </citation>
    <scope>NUCLEOTIDE SEQUENCE</scope>
    <source>
        <strain evidence="8">CBHHK200</strain>
    </source>
</reference>
<gene>
    <name evidence="8" type="ORF">C8F04DRAFT_1088865</name>
</gene>
<feature type="transmembrane region" description="Helical" evidence="6">
    <location>
        <begin position="239"/>
        <end position="262"/>
    </location>
</feature>
<evidence type="ECO:0000256" key="1">
    <source>
        <dbReference type="ARBA" id="ARBA00004141"/>
    </source>
</evidence>
<feature type="transmembrane region" description="Helical" evidence="6">
    <location>
        <begin position="133"/>
        <end position="154"/>
    </location>
</feature>
<evidence type="ECO:0000256" key="6">
    <source>
        <dbReference type="SAM" id="Phobius"/>
    </source>
</evidence>
<keyword evidence="3 6" id="KW-1133">Transmembrane helix</keyword>
<accession>A0AAD6T239</accession>
<dbReference type="AlphaFoldDB" id="A0AAD6T239"/>
<dbReference type="InterPro" id="IPR036259">
    <property type="entry name" value="MFS_trans_sf"/>
</dbReference>
<dbReference type="Pfam" id="PF07690">
    <property type="entry name" value="MFS_1"/>
    <property type="match status" value="1"/>
</dbReference>
<feature type="non-terminal residue" evidence="8">
    <location>
        <position position="1"/>
    </location>
</feature>
<dbReference type="PRINTS" id="PR01036">
    <property type="entry name" value="TCRTETB"/>
</dbReference>
<dbReference type="PANTHER" id="PTHR23501">
    <property type="entry name" value="MAJOR FACILITATOR SUPERFAMILY"/>
    <property type="match status" value="1"/>
</dbReference>
<evidence type="ECO:0000313" key="9">
    <source>
        <dbReference type="Proteomes" id="UP001218188"/>
    </source>
</evidence>
<keyword evidence="4 6" id="KW-0472">Membrane</keyword>
<feature type="transmembrane region" description="Helical" evidence="6">
    <location>
        <begin position="351"/>
        <end position="369"/>
    </location>
</feature>
<feature type="compositionally biased region" description="Basic and acidic residues" evidence="5">
    <location>
        <begin position="1"/>
        <end position="21"/>
    </location>
</feature>
<feature type="region of interest" description="Disordered" evidence="5">
    <location>
        <begin position="1"/>
        <end position="31"/>
    </location>
</feature>
<evidence type="ECO:0000256" key="5">
    <source>
        <dbReference type="SAM" id="MobiDB-lite"/>
    </source>
</evidence>
<evidence type="ECO:0000259" key="7">
    <source>
        <dbReference type="PROSITE" id="PS50850"/>
    </source>
</evidence>
<protein>
    <submittedName>
        <fullName evidence="8">ABC transporter</fullName>
    </submittedName>
</protein>
<dbReference type="Gene3D" id="1.20.1250.20">
    <property type="entry name" value="MFS general substrate transporter like domains"/>
    <property type="match status" value="1"/>
</dbReference>
<feature type="transmembrane region" description="Helical" evidence="6">
    <location>
        <begin position="196"/>
        <end position="218"/>
    </location>
</feature>
<dbReference type="GO" id="GO:0022857">
    <property type="term" value="F:transmembrane transporter activity"/>
    <property type="evidence" value="ECO:0007669"/>
    <property type="project" value="InterPro"/>
</dbReference>
<sequence length="559" mass="59081">MSDQVSEHRQSIHSTAQDEKTPASGASDPEPSTLLTGKKLVAVFIALLLSIFVITLDQTILATALPRIASDFDAFSLQGWVSTSFILAQSVFLLFYGQILRIFPAKWVLVSTIAIFEIGSLLCALSQSIGQLIAGRTISGVGAGGLMVAMIQVLTQATRLEDRPKLFGLFGGVFALSSVLGPLIGGSITDHSTWRWNFWLSLPLGGVSICGVLLLLKAAPPLGSDPTQRSASARFQQTLRLDFLGAGLAGGAVVNLILALQWGGNTKPWGDKDVIICFVLSAVLGVVFIAWSVYLGNRAMMPTSIFKSRSIYAIMIYSFLNRFSFLIYIYYIPIFYQAARAHSATKSGIDLLPLMLGLVLTGAIAGGVVGKTGYYWPVLVVAPCFLAVGSGLLYTIDASTSAAKLVGFQILAAIGIGMGFQNGSMALQVEFNDEKKLLAQAMATGTFAQLLGGTIGLGVAEPIFASLLAKNLRKFAPNAPASIVKDAPTAIYSVLPKEFIPGVVHSYTNALKVVFVVGVPAAGIALIAALFIKNIRIVKTAKGIAPANAKDAKEGAEDA</sequence>
<dbReference type="PROSITE" id="PS50850">
    <property type="entry name" value="MFS"/>
    <property type="match status" value="1"/>
</dbReference>
<evidence type="ECO:0000313" key="8">
    <source>
        <dbReference type="EMBL" id="KAJ7038356.1"/>
    </source>
</evidence>
<feature type="transmembrane region" description="Helical" evidence="6">
    <location>
        <begin position="107"/>
        <end position="127"/>
    </location>
</feature>
<comment type="caution">
    <text evidence="8">The sequence shown here is derived from an EMBL/GenBank/DDBJ whole genome shotgun (WGS) entry which is preliminary data.</text>
</comment>
<comment type="subcellular location">
    <subcellularLocation>
        <location evidence="1">Membrane</location>
        <topology evidence="1">Multi-pass membrane protein</topology>
    </subcellularLocation>
</comment>